<keyword evidence="1" id="KW-0175">Coiled coil</keyword>
<organism evidence="3 4">
    <name type="scientific">Paenibacillus aceti</name>
    <dbReference type="NCBI Taxonomy" id="1820010"/>
    <lineage>
        <taxon>Bacteria</taxon>
        <taxon>Bacillati</taxon>
        <taxon>Bacillota</taxon>
        <taxon>Bacilli</taxon>
        <taxon>Bacillales</taxon>
        <taxon>Paenibacillaceae</taxon>
        <taxon>Paenibacillus</taxon>
    </lineage>
</organism>
<keyword evidence="2" id="KW-1133">Transmembrane helix</keyword>
<dbReference type="RefSeq" id="WP_120462370.1">
    <property type="nucleotide sequence ID" value="NZ_BMIW01000003.1"/>
</dbReference>
<dbReference type="InterPro" id="IPR014245">
    <property type="entry name" value="Spore_III_AF"/>
</dbReference>
<evidence type="ECO:0008006" key="5">
    <source>
        <dbReference type="Google" id="ProtNLM"/>
    </source>
</evidence>
<keyword evidence="2" id="KW-0472">Membrane</keyword>
<keyword evidence="4" id="KW-1185">Reference proteome</keyword>
<proteinExistence type="predicted"/>
<feature type="coiled-coil region" evidence="1">
    <location>
        <begin position="91"/>
        <end position="118"/>
    </location>
</feature>
<name>A0ABQ1VRU7_9BACL</name>
<feature type="transmembrane region" description="Helical" evidence="2">
    <location>
        <begin position="37"/>
        <end position="55"/>
    </location>
</feature>
<sequence length="265" mass="29021">MSFLGEWLKQIIIIVLFAVFVDLLLPNRAMERYVRFVVSLLILLTLIAPVVRIFAPEAKQKLETAIMDEFIAPGSQDTGQSTQSILKQGEKLRQKQEAEALQYAAEEAARQMKQSIEQETGQAVRRVTVKLISEAQDSRTPSVPAAQTNQLAYSMVEVVMAAAGTEEAGSGEQQPKNGISVQPVDKVNIDVKLKTGQTATSPESMGQQEEQTQAVIANKDAPGAELAIGEPEQPKQAEAGIKRQIEELLSRQWGVPREAVTVLDQ</sequence>
<feature type="transmembrane region" description="Helical" evidence="2">
    <location>
        <begin position="7"/>
        <end position="25"/>
    </location>
</feature>
<dbReference type="NCBIfam" id="TIGR02896">
    <property type="entry name" value="spore_III_AF"/>
    <property type="match status" value="1"/>
</dbReference>
<protein>
    <recommendedName>
        <fullName evidence="5">Stage III sporulation protein AF</fullName>
    </recommendedName>
</protein>
<evidence type="ECO:0000256" key="2">
    <source>
        <dbReference type="SAM" id="Phobius"/>
    </source>
</evidence>
<evidence type="ECO:0000256" key="1">
    <source>
        <dbReference type="SAM" id="Coils"/>
    </source>
</evidence>
<evidence type="ECO:0000313" key="4">
    <source>
        <dbReference type="Proteomes" id="UP000608420"/>
    </source>
</evidence>
<accession>A0ABQ1VRU7</accession>
<reference evidence="4" key="1">
    <citation type="journal article" date="2019" name="Int. J. Syst. Evol. Microbiol.">
        <title>The Global Catalogue of Microorganisms (GCM) 10K type strain sequencing project: providing services to taxonomists for standard genome sequencing and annotation.</title>
        <authorList>
            <consortium name="The Broad Institute Genomics Platform"/>
            <consortium name="The Broad Institute Genome Sequencing Center for Infectious Disease"/>
            <person name="Wu L."/>
            <person name="Ma J."/>
        </authorList>
    </citation>
    <scope>NUCLEOTIDE SEQUENCE [LARGE SCALE GENOMIC DNA]</scope>
    <source>
        <strain evidence="4">CGMCC 1.15420</strain>
    </source>
</reference>
<dbReference type="Proteomes" id="UP000608420">
    <property type="component" value="Unassembled WGS sequence"/>
</dbReference>
<dbReference type="EMBL" id="BMIW01000003">
    <property type="protein sequence ID" value="GGF88307.1"/>
    <property type="molecule type" value="Genomic_DNA"/>
</dbReference>
<keyword evidence="2" id="KW-0812">Transmembrane</keyword>
<gene>
    <name evidence="3" type="ORF">GCM10010913_07170</name>
</gene>
<comment type="caution">
    <text evidence="3">The sequence shown here is derived from an EMBL/GenBank/DDBJ whole genome shotgun (WGS) entry which is preliminary data.</text>
</comment>
<dbReference type="Pfam" id="PF09581">
    <property type="entry name" value="Spore_III_AF"/>
    <property type="match status" value="1"/>
</dbReference>
<evidence type="ECO:0000313" key="3">
    <source>
        <dbReference type="EMBL" id="GGF88307.1"/>
    </source>
</evidence>